<gene>
    <name evidence="1" type="ORF">SAMN05444394_0309</name>
</gene>
<dbReference type="Proteomes" id="UP000185221">
    <property type="component" value="Unassembled WGS sequence"/>
</dbReference>
<sequence>MERSKEILNSGTRKYTDIEVKEIRDWVSDLVLIEIQDIENQVDVNCNQLTINTKNVA</sequence>
<protein>
    <submittedName>
        <fullName evidence="1">Uncharacterized protein</fullName>
    </submittedName>
</protein>
<organism evidence="1 2">
    <name type="scientific">Algoriphagus halophilus</name>
    <dbReference type="NCBI Taxonomy" id="226505"/>
    <lineage>
        <taxon>Bacteria</taxon>
        <taxon>Pseudomonadati</taxon>
        <taxon>Bacteroidota</taxon>
        <taxon>Cytophagia</taxon>
        <taxon>Cytophagales</taxon>
        <taxon>Cyclobacteriaceae</taxon>
        <taxon>Algoriphagus</taxon>
    </lineage>
</organism>
<dbReference type="AlphaFoldDB" id="A0A1N6D687"/>
<dbReference type="STRING" id="226505.SAMN05444394_0309"/>
<evidence type="ECO:0000313" key="2">
    <source>
        <dbReference type="Proteomes" id="UP000185221"/>
    </source>
</evidence>
<evidence type="ECO:0000313" key="1">
    <source>
        <dbReference type="EMBL" id="SIN66269.1"/>
    </source>
</evidence>
<name>A0A1N6D687_9BACT</name>
<dbReference type="EMBL" id="FSRC01000001">
    <property type="protein sequence ID" value="SIN66269.1"/>
    <property type="molecule type" value="Genomic_DNA"/>
</dbReference>
<reference evidence="2" key="1">
    <citation type="submission" date="2016-11" db="EMBL/GenBank/DDBJ databases">
        <authorList>
            <person name="Varghese N."/>
            <person name="Submissions S."/>
        </authorList>
    </citation>
    <scope>NUCLEOTIDE SEQUENCE [LARGE SCALE GENOMIC DNA]</scope>
    <source>
        <strain evidence="2">DSM 15292</strain>
    </source>
</reference>
<dbReference type="RefSeq" id="WP_200800378.1">
    <property type="nucleotide sequence ID" value="NZ_FSRC01000001.1"/>
</dbReference>
<accession>A0A1N6D687</accession>
<keyword evidence="2" id="KW-1185">Reference proteome</keyword>
<proteinExistence type="predicted"/>